<evidence type="ECO:0000256" key="6">
    <source>
        <dbReference type="ARBA" id="ARBA00022729"/>
    </source>
</evidence>
<dbReference type="InterPro" id="IPR018247">
    <property type="entry name" value="EF_Hand_1_Ca_BS"/>
</dbReference>
<organism evidence="15 16">
    <name type="scientific">Kushneria pakistanensis</name>
    <dbReference type="NCBI Taxonomy" id="1508770"/>
    <lineage>
        <taxon>Bacteria</taxon>
        <taxon>Pseudomonadati</taxon>
        <taxon>Pseudomonadota</taxon>
        <taxon>Gammaproteobacteria</taxon>
        <taxon>Oceanospirillales</taxon>
        <taxon>Halomonadaceae</taxon>
        <taxon>Kushneria</taxon>
    </lineage>
</organism>
<evidence type="ECO:0000256" key="8">
    <source>
        <dbReference type="ARBA" id="ARBA00022982"/>
    </source>
</evidence>
<evidence type="ECO:0000256" key="3">
    <source>
        <dbReference type="ARBA" id="ARBA00022475"/>
    </source>
</evidence>
<keyword evidence="2" id="KW-0813">Transport</keyword>
<comment type="subcellular location">
    <subcellularLocation>
        <location evidence="1">Cell membrane</location>
    </subcellularLocation>
</comment>
<proteinExistence type="predicted"/>
<dbReference type="InterPro" id="IPR051459">
    <property type="entry name" value="Cytochrome_c-type_DH"/>
</dbReference>
<sequence>MAVLAGIGTLMMATTSSAADNDETIERGAYLARAGDCVACHTAPDGEDFAGGLGIESPFGTIYSTNITPDKKTGIGDWSEEEFAAALRDGKRADGANLYPAMPYPSYARVSDEDIHALYVYFMKGVEPVQHQPEETSLSFPFNQRWGISAWNWLFAGGEVFEPKADRSEQINRGAYLVEGLGHCGSCHTPRGIFQQEKALDDSGDDYLSGADLNDWLAPSLRGKGDGPHGMVTWSEDDIVEYLATGRNERNVVSGEMTDVIENSTSHMSEEDLRAIAVYLKSLPANESSNADVAQTGEEDNTRAHLDAAKDLSSAERLYLDNCSACHFNDGMGAPRVFPALDGNSLANADNPTGLIHTILAGAEMPSTEKMPSKLVMPGFAWRLSDEEVADLATFVRQGWSNQGGKVTADEVSRVRDELHERSFSTAPASVIDGEEFKKRSGDGNGTRPEHNQ</sequence>
<evidence type="ECO:0000259" key="14">
    <source>
        <dbReference type="PROSITE" id="PS51007"/>
    </source>
</evidence>
<dbReference type="Pfam" id="PF00034">
    <property type="entry name" value="Cytochrom_C"/>
    <property type="match status" value="1"/>
</dbReference>
<dbReference type="PROSITE" id="PS00018">
    <property type="entry name" value="EF_HAND_1"/>
    <property type="match status" value="1"/>
</dbReference>
<accession>A0ABQ3FNQ0</accession>
<dbReference type="SUPFAM" id="SSF46626">
    <property type="entry name" value="Cytochrome c"/>
    <property type="match status" value="3"/>
</dbReference>
<protein>
    <submittedName>
        <fullName evidence="15">Cytochrome c</fullName>
    </submittedName>
</protein>
<evidence type="ECO:0000256" key="9">
    <source>
        <dbReference type="ARBA" id="ARBA00023004"/>
    </source>
</evidence>
<evidence type="ECO:0000256" key="1">
    <source>
        <dbReference type="ARBA" id="ARBA00004236"/>
    </source>
</evidence>
<comment type="caution">
    <text evidence="15">The sequence shown here is derived from an EMBL/GenBank/DDBJ whole genome shotgun (WGS) entry which is preliminary data.</text>
</comment>
<evidence type="ECO:0000256" key="7">
    <source>
        <dbReference type="ARBA" id="ARBA00022737"/>
    </source>
</evidence>
<name>A0ABQ3FNQ0_9GAMM</name>
<dbReference type="InterPro" id="IPR036909">
    <property type="entry name" value="Cyt_c-like_dom_sf"/>
</dbReference>
<evidence type="ECO:0000313" key="16">
    <source>
        <dbReference type="Proteomes" id="UP000604243"/>
    </source>
</evidence>
<dbReference type="Pfam" id="PF13442">
    <property type="entry name" value="Cytochrome_CBB3"/>
    <property type="match status" value="1"/>
</dbReference>
<evidence type="ECO:0000256" key="11">
    <source>
        <dbReference type="PROSITE-ProRule" id="PRU00433"/>
    </source>
</evidence>
<feature type="compositionally biased region" description="Basic and acidic residues" evidence="12">
    <location>
        <begin position="435"/>
        <end position="453"/>
    </location>
</feature>
<dbReference type="PANTHER" id="PTHR35008">
    <property type="entry name" value="BLL4482 PROTEIN-RELATED"/>
    <property type="match status" value="1"/>
</dbReference>
<evidence type="ECO:0000256" key="4">
    <source>
        <dbReference type="ARBA" id="ARBA00022617"/>
    </source>
</evidence>
<feature type="compositionally biased region" description="Basic and acidic residues" evidence="12">
    <location>
        <begin position="408"/>
        <end position="423"/>
    </location>
</feature>
<dbReference type="Proteomes" id="UP000604243">
    <property type="component" value="Unassembled WGS sequence"/>
</dbReference>
<dbReference type="PROSITE" id="PS51007">
    <property type="entry name" value="CYTC"/>
    <property type="match status" value="3"/>
</dbReference>
<keyword evidence="3" id="KW-1003">Cell membrane</keyword>
<reference evidence="16" key="1">
    <citation type="journal article" date="2019" name="Int. J. Syst. Evol. Microbiol.">
        <title>The Global Catalogue of Microorganisms (GCM) 10K type strain sequencing project: providing services to taxonomists for standard genome sequencing and annotation.</title>
        <authorList>
            <consortium name="The Broad Institute Genomics Platform"/>
            <consortium name="The Broad Institute Genome Sequencing Center for Infectious Disease"/>
            <person name="Wu L."/>
            <person name="Ma J."/>
        </authorList>
    </citation>
    <scope>NUCLEOTIDE SEQUENCE [LARGE SCALE GENOMIC DNA]</scope>
    <source>
        <strain evidence="16">KCTC 42082</strain>
    </source>
</reference>
<dbReference type="PRINTS" id="PR00605">
    <property type="entry name" value="CYTCHROMECIC"/>
</dbReference>
<dbReference type="PANTHER" id="PTHR35008:SF8">
    <property type="entry name" value="ALCOHOL DEHYDROGENASE CYTOCHROME C SUBUNIT"/>
    <property type="match status" value="1"/>
</dbReference>
<dbReference type="EMBL" id="BMZM01000004">
    <property type="protein sequence ID" value="GHC31689.1"/>
    <property type="molecule type" value="Genomic_DNA"/>
</dbReference>
<dbReference type="InterPro" id="IPR008168">
    <property type="entry name" value="Cyt_C_IC"/>
</dbReference>
<keyword evidence="8" id="KW-0249">Electron transport</keyword>
<evidence type="ECO:0000313" key="15">
    <source>
        <dbReference type="EMBL" id="GHC31689.1"/>
    </source>
</evidence>
<evidence type="ECO:0000256" key="5">
    <source>
        <dbReference type="ARBA" id="ARBA00022723"/>
    </source>
</evidence>
<evidence type="ECO:0000256" key="2">
    <source>
        <dbReference type="ARBA" id="ARBA00022448"/>
    </source>
</evidence>
<feature type="signal peptide" evidence="13">
    <location>
        <begin position="1"/>
        <end position="18"/>
    </location>
</feature>
<feature type="domain" description="Cytochrome c" evidence="14">
    <location>
        <begin position="310"/>
        <end position="400"/>
    </location>
</feature>
<keyword evidence="9 11" id="KW-0408">Iron</keyword>
<dbReference type="Gene3D" id="1.10.760.10">
    <property type="entry name" value="Cytochrome c-like domain"/>
    <property type="match status" value="3"/>
</dbReference>
<gene>
    <name evidence="15" type="ORF">GCM10010082_27420</name>
</gene>
<evidence type="ECO:0000256" key="13">
    <source>
        <dbReference type="SAM" id="SignalP"/>
    </source>
</evidence>
<dbReference type="InterPro" id="IPR009056">
    <property type="entry name" value="Cyt_c-like_dom"/>
</dbReference>
<feature type="domain" description="Cytochrome c" evidence="14">
    <location>
        <begin position="169"/>
        <end position="284"/>
    </location>
</feature>
<evidence type="ECO:0000256" key="12">
    <source>
        <dbReference type="SAM" id="MobiDB-lite"/>
    </source>
</evidence>
<keyword evidence="10" id="KW-0472">Membrane</keyword>
<evidence type="ECO:0000256" key="10">
    <source>
        <dbReference type="ARBA" id="ARBA00023136"/>
    </source>
</evidence>
<feature type="chain" id="PRO_5045045659" evidence="13">
    <location>
        <begin position="19"/>
        <end position="453"/>
    </location>
</feature>
<dbReference type="InterPro" id="IPR014353">
    <property type="entry name" value="Membr-bd_ADH_cyt_c"/>
</dbReference>
<keyword evidence="16" id="KW-1185">Reference proteome</keyword>
<dbReference type="PIRSF" id="PIRSF000018">
    <property type="entry name" value="Mb_ADH_cyt_c"/>
    <property type="match status" value="1"/>
</dbReference>
<keyword evidence="6 13" id="KW-0732">Signal</keyword>
<feature type="domain" description="Cytochrome c" evidence="14">
    <location>
        <begin position="23"/>
        <end position="126"/>
    </location>
</feature>
<keyword evidence="5 11" id="KW-0479">Metal-binding</keyword>
<feature type="region of interest" description="Disordered" evidence="12">
    <location>
        <begin position="406"/>
        <end position="453"/>
    </location>
</feature>
<keyword evidence="4 11" id="KW-0349">Heme</keyword>
<keyword evidence="7" id="KW-0677">Repeat</keyword>